<feature type="compositionally biased region" description="Polar residues" evidence="1">
    <location>
        <begin position="40"/>
        <end position="56"/>
    </location>
</feature>
<reference evidence="2 3" key="1">
    <citation type="submission" date="2016-03" db="EMBL/GenBank/DDBJ databases">
        <title>Cyphomyrmex costatus WGS genome.</title>
        <authorList>
            <person name="Nygaard S."/>
            <person name="Hu H."/>
            <person name="Boomsma J."/>
            <person name="Zhang G."/>
        </authorList>
    </citation>
    <scope>NUCLEOTIDE SEQUENCE [LARGE SCALE GENOMIC DNA]</scope>
    <source>
        <strain evidence="2">MS0001</strain>
        <tissue evidence="2">Whole body</tissue>
    </source>
</reference>
<organism evidence="2 3">
    <name type="scientific">Cyphomyrmex costatus</name>
    <dbReference type="NCBI Taxonomy" id="456900"/>
    <lineage>
        <taxon>Eukaryota</taxon>
        <taxon>Metazoa</taxon>
        <taxon>Ecdysozoa</taxon>
        <taxon>Arthropoda</taxon>
        <taxon>Hexapoda</taxon>
        <taxon>Insecta</taxon>
        <taxon>Pterygota</taxon>
        <taxon>Neoptera</taxon>
        <taxon>Endopterygota</taxon>
        <taxon>Hymenoptera</taxon>
        <taxon>Apocrita</taxon>
        <taxon>Aculeata</taxon>
        <taxon>Formicoidea</taxon>
        <taxon>Formicidae</taxon>
        <taxon>Myrmicinae</taxon>
        <taxon>Cyphomyrmex</taxon>
    </lineage>
</organism>
<sequence>LAFLAERTERAMKYDSAILRRQPPRVEGRKERRTIERGPAQSTLTPLTENSRQTSGRLDETAERHETEGKRKWQSLSEGASTTLRSSKPLARKWYRGRVHHQ</sequence>
<feature type="compositionally biased region" description="Basic and acidic residues" evidence="1">
    <location>
        <begin position="24"/>
        <end position="36"/>
    </location>
</feature>
<dbReference type="Proteomes" id="UP000078542">
    <property type="component" value="Unassembled WGS sequence"/>
</dbReference>
<accession>A0A195CHC8</accession>
<keyword evidence="3" id="KW-1185">Reference proteome</keyword>
<feature type="non-terminal residue" evidence="2">
    <location>
        <position position="1"/>
    </location>
</feature>
<proteinExistence type="predicted"/>
<feature type="compositionally biased region" description="Polar residues" evidence="1">
    <location>
        <begin position="74"/>
        <end position="86"/>
    </location>
</feature>
<evidence type="ECO:0000256" key="1">
    <source>
        <dbReference type="SAM" id="MobiDB-lite"/>
    </source>
</evidence>
<evidence type="ECO:0000313" key="3">
    <source>
        <dbReference type="Proteomes" id="UP000078542"/>
    </source>
</evidence>
<protein>
    <submittedName>
        <fullName evidence="2">Uncharacterized protein</fullName>
    </submittedName>
</protein>
<gene>
    <name evidence="2" type="ORF">ALC62_09835</name>
</gene>
<feature type="region of interest" description="Disordered" evidence="1">
    <location>
        <begin position="15"/>
        <end position="102"/>
    </location>
</feature>
<feature type="compositionally biased region" description="Basic residues" evidence="1">
    <location>
        <begin position="90"/>
        <end position="102"/>
    </location>
</feature>
<dbReference type="AlphaFoldDB" id="A0A195CHC8"/>
<name>A0A195CHC8_9HYME</name>
<dbReference type="EMBL" id="KQ977827">
    <property type="protein sequence ID" value="KYM99488.1"/>
    <property type="molecule type" value="Genomic_DNA"/>
</dbReference>
<evidence type="ECO:0000313" key="2">
    <source>
        <dbReference type="EMBL" id="KYM99488.1"/>
    </source>
</evidence>
<feature type="compositionally biased region" description="Basic and acidic residues" evidence="1">
    <location>
        <begin position="57"/>
        <end position="71"/>
    </location>
</feature>